<dbReference type="EMBL" id="CP125292">
    <property type="protein sequence ID" value="WHM21026.1"/>
    <property type="molecule type" value="Genomic_DNA"/>
</dbReference>
<dbReference type="RefSeq" id="WP_003218598.1">
    <property type="nucleotide sequence ID" value="NZ_AP024621.1"/>
</dbReference>
<proteinExistence type="predicted"/>
<dbReference type="Proteomes" id="UP000665181">
    <property type="component" value="Unassembled WGS sequence"/>
</dbReference>
<dbReference type="InterPro" id="IPR036638">
    <property type="entry name" value="HLH_DNA-bd_sf"/>
</dbReference>
<gene>
    <name evidence="2" type="primary">spo0E</name>
    <name evidence="2" type="ORF">J5227_11265</name>
    <name evidence="3" type="ORF">QL281_19980</name>
    <name evidence="1" type="ORF">SC09_Contig19orf00791</name>
</gene>
<dbReference type="Proteomes" id="UP000032247">
    <property type="component" value="Unassembled WGS sequence"/>
</dbReference>
<dbReference type="Pfam" id="PF09388">
    <property type="entry name" value="SpoOE-like"/>
    <property type="match status" value="1"/>
</dbReference>
<accession>A0A063XEZ5</accession>
<protein>
    <submittedName>
        <fullName evidence="2">Aspartyl-phosphate phosphatase Spo0E</fullName>
        <ecNumber evidence="2">3.1.3.-</ecNumber>
    </submittedName>
    <submittedName>
        <fullName evidence="1">Negative regulatory phosphatase acting on Spo0A-P</fullName>
    </submittedName>
</protein>
<dbReference type="GO" id="GO:0016787">
    <property type="term" value="F:hydrolase activity"/>
    <property type="evidence" value="ECO:0007669"/>
    <property type="project" value="UniProtKB-KW"/>
</dbReference>
<dbReference type="GO" id="GO:0043937">
    <property type="term" value="P:regulation of sporulation"/>
    <property type="evidence" value="ECO:0007669"/>
    <property type="project" value="InterPro"/>
</dbReference>
<dbReference type="EMBL" id="JAGFPW010000008">
    <property type="protein sequence ID" value="MBO3794868.1"/>
    <property type="molecule type" value="Genomic_DNA"/>
</dbReference>
<dbReference type="OMA" id="QELDCLM"/>
<dbReference type="InterPro" id="IPR037208">
    <property type="entry name" value="Spo0E-like_sf"/>
</dbReference>
<dbReference type="Gene3D" id="4.10.280.10">
    <property type="entry name" value="Helix-loop-helix DNA-binding domain"/>
    <property type="match status" value="1"/>
</dbReference>
<dbReference type="STRING" id="483913.AN935_07110"/>
<keyword evidence="2" id="KW-0378">Hydrolase</keyword>
<evidence type="ECO:0000313" key="3">
    <source>
        <dbReference type="EMBL" id="WHM21026.1"/>
    </source>
</evidence>
<dbReference type="EC" id="3.1.3.-" evidence="2"/>
<dbReference type="SUPFAM" id="SSF140500">
    <property type="entry name" value="BAS1536-like"/>
    <property type="match status" value="1"/>
</dbReference>
<dbReference type="SMR" id="A0A063XEZ5"/>
<reference evidence="1 4" key="1">
    <citation type="submission" date="2014-12" db="EMBL/GenBank/DDBJ databases">
        <title>Comparative genome analysis of Bacillus coagulans HM-08, Clostridium butyricum HM-68, Bacillus subtilis HM-66 and Bacillus licheniformis BL-09.</title>
        <authorList>
            <person name="Zhang H."/>
        </authorList>
    </citation>
    <scope>NUCLEOTIDE SEQUENCE [LARGE SCALE GENOMIC DNA]</scope>
    <source>
        <strain evidence="1 4">HM-66</strain>
    </source>
</reference>
<reference evidence="3" key="3">
    <citation type="submission" date="2023-05" db="EMBL/GenBank/DDBJ databases">
        <title>Complete genome sequence of Bacillus subtilis SRCM117797 isolated from Soybean paste.</title>
        <authorList>
            <person name="Abraha H.B."/>
            <person name="Kim K.-P."/>
            <person name="Ryu M.-S."/>
            <person name="Jeong D.-Y."/>
        </authorList>
    </citation>
    <scope>NUCLEOTIDE SEQUENCE</scope>
    <source>
        <strain evidence="3">SRCM117797</strain>
    </source>
</reference>
<dbReference type="AlphaFoldDB" id="A0A063XEZ5"/>
<dbReference type="EMBL" id="JXBC01000002">
    <property type="protein sequence ID" value="KIU12345.1"/>
    <property type="molecule type" value="Genomic_DNA"/>
</dbReference>
<organism evidence="1 4">
    <name type="scientific">Bacillus subtilis</name>
    <dbReference type="NCBI Taxonomy" id="1423"/>
    <lineage>
        <taxon>Bacteria</taxon>
        <taxon>Bacillati</taxon>
        <taxon>Bacillota</taxon>
        <taxon>Bacilli</taxon>
        <taxon>Bacillales</taxon>
        <taxon>Bacillaceae</taxon>
        <taxon>Bacillus</taxon>
    </lineage>
</organism>
<dbReference type="PATRIC" id="fig|1423.134.peg.3202"/>
<evidence type="ECO:0000313" key="4">
    <source>
        <dbReference type="Proteomes" id="UP000032247"/>
    </source>
</evidence>
<dbReference type="OrthoDB" id="2973859at2"/>
<reference evidence="2" key="2">
    <citation type="submission" date="2021-03" db="EMBL/GenBank/DDBJ databases">
        <title>Isolation of Bacillus subtilis from fermented food sample.</title>
        <authorList>
            <person name="Lakshmanan V."/>
            <person name="Athira K."/>
            <person name="Rajagopal K."/>
        </authorList>
    </citation>
    <scope>NUCLEOTIDE SEQUENCE</scope>
    <source>
        <strain evidence="2">S1</strain>
    </source>
</reference>
<dbReference type="GO" id="GO:0046983">
    <property type="term" value="F:protein dimerization activity"/>
    <property type="evidence" value="ECO:0007669"/>
    <property type="project" value="InterPro"/>
</dbReference>
<evidence type="ECO:0000313" key="2">
    <source>
        <dbReference type="EMBL" id="MBO3794868.1"/>
    </source>
</evidence>
<evidence type="ECO:0000313" key="1">
    <source>
        <dbReference type="EMBL" id="KIU12345.1"/>
    </source>
</evidence>
<dbReference type="Proteomes" id="UP001229422">
    <property type="component" value="Chromosome"/>
</dbReference>
<name>A0A063XEZ5_BACIU</name>
<dbReference type="InterPro" id="IPR018540">
    <property type="entry name" value="Spo0E-like"/>
</dbReference>
<dbReference type="GeneID" id="86874141"/>
<sequence>MGGSSEQERLLVSIDEKRKLMIDAARKQGFTGHDTIRHSQELDCLINEYHQLMQENEHSQGIQGLVKKLGLWPRRDVMPAYDANK</sequence>
<accession>A0A0M0L2D3</accession>